<dbReference type="EMBL" id="MN740795">
    <property type="protein sequence ID" value="QHU12033.1"/>
    <property type="molecule type" value="Genomic_DNA"/>
</dbReference>
<evidence type="ECO:0000256" key="1">
    <source>
        <dbReference type="ARBA" id="ARBA00023002"/>
    </source>
</evidence>
<organism evidence="2">
    <name type="scientific">viral metagenome</name>
    <dbReference type="NCBI Taxonomy" id="1070528"/>
    <lineage>
        <taxon>unclassified sequences</taxon>
        <taxon>metagenomes</taxon>
        <taxon>organismal metagenomes</taxon>
    </lineage>
</organism>
<keyword evidence="1" id="KW-0560">Oxidoreductase</keyword>
<accession>A0A6C0K3A5</accession>
<reference evidence="2" key="1">
    <citation type="journal article" date="2020" name="Nature">
        <title>Giant virus diversity and host interactions through global metagenomics.</title>
        <authorList>
            <person name="Schulz F."/>
            <person name="Roux S."/>
            <person name="Paez-Espino D."/>
            <person name="Jungbluth S."/>
            <person name="Walsh D.A."/>
            <person name="Denef V.J."/>
            <person name="McMahon K.D."/>
            <person name="Konstantinidis K.T."/>
            <person name="Eloe-Fadrosh E.A."/>
            <person name="Kyrpides N.C."/>
            <person name="Woyke T."/>
        </authorList>
    </citation>
    <scope>NUCLEOTIDE SEQUENCE</scope>
    <source>
        <strain evidence="2">GVMAG-S-1101169-75</strain>
    </source>
</reference>
<evidence type="ECO:0000313" key="2">
    <source>
        <dbReference type="EMBL" id="QHU12033.1"/>
    </source>
</evidence>
<dbReference type="AlphaFoldDB" id="A0A6C0K3A5"/>
<dbReference type="GO" id="GO:0016491">
    <property type="term" value="F:oxidoreductase activity"/>
    <property type="evidence" value="ECO:0007669"/>
    <property type="project" value="UniProtKB-KW"/>
</dbReference>
<protein>
    <submittedName>
        <fullName evidence="2">Uncharacterized protein</fullName>
    </submittedName>
</protein>
<proteinExistence type="predicted"/>
<name>A0A6C0K3A5_9ZZZZ</name>
<sequence>MRSLVLSFFKKESSGVFKYWDPEKVMKEIYHGCSKVSQGFVDILWIRGLPVDPSHPSFSKKKTIWGESFLLHVASRLAKKNDSITVQFPVNPLMPPAFPRVLGLYTAYSETMPPPFVAHFVQSSPSISVRPIFVIVPTSRVLETLDGRCKSALQKPFYRFSSTDPNMSMNIGWKPLLTSEKRLELFDPRRSTIECRDSFSMDHYLRLRALTGRIGISLTLSPGDLLLLNNEKVLHSLQDPNLQIQEMHVYTSDRNL</sequence>
<dbReference type="Gene3D" id="3.60.130.10">
    <property type="entry name" value="Clavaminate synthase-like"/>
    <property type="match status" value="1"/>
</dbReference>
<dbReference type="InterPro" id="IPR042098">
    <property type="entry name" value="TauD-like_sf"/>
</dbReference>